<dbReference type="AlphaFoldDB" id="A0A316V1J7"/>
<keyword evidence="2" id="KW-1185">Reference proteome</keyword>
<dbReference type="GeneID" id="37024905"/>
<protein>
    <submittedName>
        <fullName evidence="1">Uncharacterized protein</fullName>
    </submittedName>
</protein>
<dbReference type="InParanoid" id="A0A316V1J7"/>
<evidence type="ECO:0000313" key="2">
    <source>
        <dbReference type="Proteomes" id="UP000245771"/>
    </source>
</evidence>
<sequence>MREISMMRVVCERGRCENLCLQIVTHRLLLIGCQDAAQILFVEGIDLSVFLLSSSQEHLRVRLV</sequence>
<proteinExistence type="predicted"/>
<dbReference type="Proteomes" id="UP000245771">
    <property type="component" value="Unassembled WGS sequence"/>
</dbReference>
<organism evidence="1 2">
    <name type="scientific">Meira miltonrushii</name>
    <dbReference type="NCBI Taxonomy" id="1280837"/>
    <lineage>
        <taxon>Eukaryota</taxon>
        <taxon>Fungi</taxon>
        <taxon>Dikarya</taxon>
        <taxon>Basidiomycota</taxon>
        <taxon>Ustilaginomycotina</taxon>
        <taxon>Exobasidiomycetes</taxon>
        <taxon>Exobasidiales</taxon>
        <taxon>Brachybasidiaceae</taxon>
        <taxon>Meira</taxon>
    </lineage>
</organism>
<accession>A0A316V1J7</accession>
<name>A0A316V1J7_9BASI</name>
<evidence type="ECO:0000313" key="1">
    <source>
        <dbReference type="EMBL" id="PWN31416.1"/>
    </source>
</evidence>
<gene>
    <name evidence="1" type="ORF">FA14DRAFT_96096</name>
</gene>
<dbReference type="RefSeq" id="XP_025351718.1">
    <property type="nucleotide sequence ID" value="XM_025503124.1"/>
</dbReference>
<reference evidence="1 2" key="1">
    <citation type="journal article" date="2018" name="Mol. Biol. Evol.">
        <title>Broad Genomic Sampling Reveals a Smut Pathogenic Ancestry of the Fungal Clade Ustilaginomycotina.</title>
        <authorList>
            <person name="Kijpornyongpan T."/>
            <person name="Mondo S.J."/>
            <person name="Barry K."/>
            <person name="Sandor L."/>
            <person name="Lee J."/>
            <person name="Lipzen A."/>
            <person name="Pangilinan J."/>
            <person name="LaButti K."/>
            <person name="Hainaut M."/>
            <person name="Henrissat B."/>
            <person name="Grigoriev I.V."/>
            <person name="Spatafora J.W."/>
            <person name="Aime M.C."/>
        </authorList>
    </citation>
    <scope>NUCLEOTIDE SEQUENCE [LARGE SCALE GENOMIC DNA]</scope>
    <source>
        <strain evidence="1 2">MCA 3882</strain>
    </source>
</reference>
<dbReference type="EMBL" id="KZ819609">
    <property type="protein sequence ID" value="PWN31416.1"/>
    <property type="molecule type" value="Genomic_DNA"/>
</dbReference>